<sequence>MMDYLLIILGACCILIGIAGSVLPVLPGPPISYLGLLLMHFTDKYQFSTKFLIIWAAISVATVLLDQLIPVWGTKKFGGSKQGVWGSVIGLLIGMIFLGPPGIIIGPFLGAVAGELIAGKRSSQALRAGTGALLGFLAGTILKLVVSGMMCWYFMAKLIY</sequence>
<protein>
    <recommendedName>
        <fullName evidence="4">DUF456 domain-containing protein</fullName>
    </recommendedName>
</protein>
<feature type="transmembrane region" description="Helical" evidence="1">
    <location>
        <begin position="51"/>
        <end position="72"/>
    </location>
</feature>
<feature type="transmembrane region" description="Helical" evidence="1">
    <location>
        <begin position="132"/>
        <end position="155"/>
    </location>
</feature>
<evidence type="ECO:0000256" key="1">
    <source>
        <dbReference type="SAM" id="Phobius"/>
    </source>
</evidence>
<dbReference type="Proteomes" id="UP000283387">
    <property type="component" value="Unassembled WGS sequence"/>
</dbReference>
<gene>
    <name evidence="2" type="ORF">BC643_0450</name>
</gene>
<dbReference type="InterPro" id="IPR007403">
    <property type="entry name" value="DUF456"/>
</dbReference>
<name>A0A419W3V2_9BACT</name>
<dbReference type="EMBL" id="RAPN01000001">
    <property type="protein sequence ID" value="RKD90114.1"/>
    <property type="molecule type" value="Genomic_DNA"/>
</dbReference>
<dbReference type="PANTHER" id="PTHR39165:SF1">
    <property type="entry name" value="DUF456 DOMAIN-CONTAINING PROTEIN"/>
    <property type="match status" value="1"/>
</dbReference>
<proteinExistence type="predicted"/>
<dbReference type="OrthoDB" id="9808460at2"/>
<organism evidence="2 3">
    <name type="scientific">Mangrovibacterium diazotrophicum</name>
    <dbReference type="NCBI Taxonomy" id="1261403"/>
    <lineage>
        <taxon>Bacteria</taxon>
        <taxon>Pseudomonadati</taxon>
        <taxon>Bacteroidota</taxon>
        <taxon>Bacteroidia</taxon>
        <taxon>Marinilabiliales</taxon>
        <taxon>Prolixibacteraceae</taxon>
        <taxon>Mangrovibacterium</taxon>
    </lineage>
</organism>
<evidence type="ECO:0000313" key="3">
    <source>
        <dbReference type="Proteomes" id="UP000283387"/>
    </source>
</evidence>
<feature type="transmembrane region" description="Helical" evidence="1">
    <location>
        <begin position="84"/>
        <end position="112"/>
    </location>
</feature>
<evidence type="ECO:0000313" key="2">
    <source>
        <dbReference type="EMBL" id="RKD90114.1"/>
    </source>
</evidence>
<accession>A0A419W3V2</accession>
<comment type="caution">
    <text evidence="2">The sequence shown here is derived from an EMBL/GenBank/DDBJ whole genome shotgun (WGS) entry which is preliminary data.</text>
</comment>
<keyword evidence="1" id="KW-0472">Membrane</keyword>
<dbReference type="PANTHER" id="PTHR39165">
    <property type="entry name" value="IG HYPOTHETICAL 17883"/>
    <property type="match status" value="1"/>
</dbReference>
<keyword evidence="3" id="KW-1185">Reference proteome</keyword>
<reference evidence="2 3" key="1">
    <citation type="submission" date="2018-09" db="EMBL/GenBank/DDBJ databases">
        <title>Genomic Encyclopedia of Archaeal and Bacterial Type Strains, Phase II (KMG-II): from individual species to whole genera.</title>
        <authorList>
            <person name="Goeker M."/>
        </authorList>
    </citation>
    <scope>NUCLEOTIDE SEQUENCE [LARGE SCALE GENOMIC DNA]</scope>
    <source>
        <strain evidence="2 3">DSM 27148</strain>
    </source>
</reference>
<keyword evidence="1" id="KW-0812">Transmembrane</keyword>
<dbReference type="Pfam" id="PF04306">
    <property type="entry name" value="DUF456"/>
    <property type="match status" value="1"/>
</dbReference>
<evidence type="ECO:0008006" key="4">
    <source>
        <dbReference type="Google" id="ProtNLM"/>
    </source>
</evidence>
<dbReference type="RefSeq" id="WP_120271544.1">
    <property type="nucleotide sequence ID" value="NZ_RAPN01000001.1"/>
</dbReference>
<dbReference type="AlphaFoldDB" id="A0A419W3V2"/>
<keyword evidence="1" id="KW-1133">Transmembrane helix</keyword>